<dbReference type="Proteomes" id="UP000008207">
    <property type="component" value="Plasmid pMNOD02"/>
</dbReference>
<dbReference type="KEGG" id="mno:Mnod_8226"/>
<dbReference type="Gene3D" id="3.40.50.12780">
    <property type="entry name" value="N-terminal domain of ligase-like"/>
    <property type="match status" value="1"/>
</dbReference>
<evidence type="ECO:0000313" key="8">
    <source>
        <dbReference type="EMBL" id="ACL63198.1"/>
    </source>
</evidence>
<dbReference type="InterPro" id="IPR050237">
    <property type="entry name" value="ATP-dep_AMP-bd_enzyme"/>
</dbReference>
<dbReference type="HOGENOM" id="CLU_000022_59_0_5"/>
<dbReference type="InterPro" id="IPR042099">
    <property type="entry name" value="ANL_N_sf"/>
</dbReference>
<dbReference type="PROSITE" id="PS00455">
    <property type="entry name" value="AMP_BINDING"/>
    <property type="match status" value="1"/>
</dbReference>
<organism evidence="8 9">
    <name type="scientific">Methylobacterium nodulans (strain LMG 21967 / CNCM I-2342 / ORS 2060)</name>
    <dbReference type="NCBI Taxonomy" id="460265"/>
    <lineage>
        <taxon>Bacteria</taxon>
        <taxon>Pseudomonadati</taxon>
        <taxon>Pseudomonadota</taxon>
        <taxon>Alphaproteobacteria</taxon>
        <taxon>Hyphomicrobiales</taxon>
        <taxon>Methylobacteriaceae</taxon>
        <taxon>Methylobacterium</taxon>
    </lineage>
</organism>
<dbReference type="InterPro" id="IPR045851">
    <property type="entry name" value="AMP-bd_C_sf"/>
</dbReference>
<dbReference type="PANTHER" id="PTHR43767:SF7">
    <property type="entry name" value="MEDIUM_LONG-CHAIN-FATTY-ACID--COA LIGASE FADD8"/>
    <property type="match status" value="1"/>
</dbReference>
<comment type="similarity">
    <text evidence="1">Belongs to the ATP-dependent AMP-binding enzyme family.</text>
</comment>
<dbReference type="Gene3D" id="3.30.300.30">
    <property type="match status" value="1"/>
</dbReference>
<feature type="domain" description="AMP-binding enzyme C-terminal" evidence="7">
    <location>
        <begin position="423"/>
        <end position="498"/>
    </location>
</feature>
<accession>B8IXF7</accession>
<dbReference type="EMBL" id="CP001351">
    <property type="protein sequence ID" value="ACL63198.1"/>
    <property type="molecule type" value="Genomic_DNA"/>
</dbReference>
<keyword evidence="9" id="KW-1185">Reference proteome</keyword>
<comment type="catalytic activity">
    <reaction evidence="3">
        <text>3-(methylsulfanyl)propanoate + ATP + CoA = 3-(methylsulfanyl)propanoyl-CoA + AMP + diphosphate</text>
        <dbReference type="Rhea" id="RHEA:43052"/>
        <dbReference type="ChEBI" id="CHEBI:30616"/>
        <dbReference type="ChEBI" id="CHEBI:33019"/>
        <dbReference type="ChEBI" id="CHEBI:49016"/>
        <dbReference type="ChEBI" id="CHEBI:57287"/>
        <dbReference type="ChEBI" id="CHEBI:82815"/>
        <dbReference type="ChEBI" id="CHEBI:456215"/>
        <dbReference type="EC" id="6.2.1.44"/>
    </reaction>
    <physiologicalReaction direction="left-to-right" evidence="3">
        <dbReference type="Rhea" id="RHEA:43053"/>
    </physiologicalReaction>
</comment>
<dbReference type="InterPro" id="IPR025110">
    <property type="entry name" value="AMP-bd_C"/>
</dbReference>
<dbReference type="EC" id="6.2.1.44" evidence="4"/>
<dbReference type="Pfam" id="PF00501">
    <property type="entry name" value="AMP-binding"/>
    <property type="match status" value="1"/>
</dbReference>
<evidence type="ECO:0000256" key="1">
    <source>
        <dbReference type="ARBA" id="ARBA00006432"/>
    </source>
</evidence>
<name>B8IXF7_METNO</name>
<evidence type="ECO:0000256" key="4">
    <source>
        <dbReference type="ARBA" id="ARBA00066616"/>
    </source>
</evidence>
<dbReference type="AlphaFoldDB" id="B8IXF7"/>
<dbReference type="InterPro" id="IPR000873">
    <property type="entry name" value="AMP-dep_synth/lig_dom"/>
</dbReference>
<evidence type="ECO:0000259" key="7">
    <source>
        <dbReference type="Pfam" id="PF13193"/>
    </source>
</evidence>
<evidence type="ECO:0000256" key="2">
    <source>
        <dbReference type="ARBA" id="ARBA00022598"/>
    </source>
</evidence>
<protein>
    <recommendedName>
        <fullName evidence="5">3-methylmercaptopropionyl-CoA ligase</fullName>
        <ecNumber evidence="4">6.2.1.44</ecNumber>
    </recommendedName>
</protein>
<gene>
    <name evidence="8" type="ordered locus">Mnod_8226</name>
</gene>
<dbReference type="FunFam" id="3.30.300.30:FF:000008">
    <property type="entry name" value="2,3-dihydroxybenzoate-AMP ligase"/>
    <property type="match status" value="1"/>
</dbReference>
<dbReference type="PANTHER" id="PTHR43767">
    <property type="entry name" value="LONG-CHAIN-FATTY-ACID--COA LIGASE"/>
    <property type="match status" value="1"/>
</dbReference>
<keyword evidence="8" id="KW-0614">Plasmid</keyword>
<proteinExistence type="inferred from homology"/>
<dbReference type="SUPFAM" id="SSF56801">
    <property type="entry name" value="Acetyl-CoA synthetase-like"/>
    <property type="match status" value="1"/>
</dbReference>
<reference evidence="9" key="1">
    <citation type="submission" date="2009-01" db="EMBL/GenBank/DDBJ databases">
        <title>Complete sequence of plasmid 2 of Methylobacterium nodulans ORS 2060.</title>
        <authorList>
            <consortium name="US DOE Joint Genome Institute"/>
            <person name="Lucas S."/>
            <person name="Copeland A."/>
            <person name="Lapidus A."/>
            <person name="Glavina del Rio T."/>
            <person name="Dalin E."/>
            <person name="Tice H."/>
            <person name="Bruce D."/>
            <person name="Goodwin L."/>
            <person name="Pitluck S."/>
            <person name="Sims D."/>
            <person name="Brettin T."/>
            <person name="Detter J.C."/>
            <person name="Han C."/>
            <person name="Larimer F."/>
            <person name="Land M."/>
            <person name="Hauser L."/>
            <person name="Kyrpides N."/>
            <person name="Ivanova N."/>
            <person name="Marx C.J."/>
            <person name="Richardson P."/>
        </authorList>
    </citation>
    <scope>NUCLEOTIDE SEQUENCE [LARGE SCALE GENOMIC DNA]</scope>
    <source>
        <strain evidence="9">LMG 21967 / CNCM I-2342 / ORS 2060</strain>
        <plasmid evidence="9">Plasmid pMNOD02</plasmid>
    </source>
</reference>
<evidence type="ECO:0000256" key="5">
    <source>
        <dbReference type="ARBA" id="ARBA00067668"/>
    </source>
</evidence>
<sequence>MAEEAPGRPEASSHLETWAALLLAAHANFAGQVAVVRPEGAWSYADVLGAASRCAGRLSGLGVTRGARVVIALDNRPETVVIERALALWGFVRVALSPRLHPEEIDFIAADCEAAVVICEAAVAGALRCEATVVSAEPHPAATLSLDALMAEATAPALPAIGPDDLASLMYTSGTTGRPKGAMNTHRNWHAMATRMASILPPIGPGDVLLHVAPMSHFSGSVASAYAANGAAIATLRRFDPARAVAVARQIGATCMPLVPTMVLDLIAGRDEGPLLPSLKVLPYGGSSIAADALVRARAVLGDTLLQVYGMSEALIPVTALATTEHRAGDGERARLSSAGSPVPGAAVEVCAPPGEVGEIRVRGPNVMIGYWNNPDQTREVLDAEGWYASGDLGRQDPSGRIEIVGRRRDVIITGGFNVYPAEVERVIAAVPGVAEAAVIGAPHARWIETVVAVVVREAGAQVGADQLLAACRDHLAAYKKPTEIRFVPALPRISTGKVDKRRLRELYLAGAYAP</sequence>
<dbReference type="Pfam" id="PF13193">
    <property type="entry name" value="AMP-binding_C"/>
    <property type="match status" value="1"/>
</dbReference>
<dbReference type="GO" id="GO:0016877">
    <property type="term" value="F:ligase activity, forming carbon-sulfur bonds"/>
    <property type="evidence" value="ECO:0007669"/>
    <property type="project" value="UniProtKB-ARBA"/>
</dbReference>
<dbReference type="OrthoDB" id="9803968at2"/>
<keyword evidence="2 8" id="KW-0436">Ligase</keyword>
<dbReference type="RefSeq" id="WP_012631396.1">
    <property type="nucleotide sequence ID" value="NC_011887.1"/>
</dbReference>
<evidence type="ECO:0000259" key="6">
    <source>
        <dbReference type="Pfam" id="PF00501"/>
    </source>
</evidence>
<feature type="domain" description="AMP-dependent synthetase/ligase" evidence="6">
    <location>
        <begin position="27"/>
        <end position="372"/>
    </location>
</feature>
<evidence type="ECO:0000313" key="9">
    <source>
        <dbReference type="Proteomes" id="UP000008207"/>
    </source>
</evidence>
<geneLocation type="plasmid" evidence="8 9">
    <name>pMNOD02</name>
</geneLocation>
<evidence type="ECO:0000256" key="3">
    <source>
        <dbReference type="ARBA" id="ARBA00051915"/>
    </source>
</evidence>
<dbReference type="InterPro" id="IPR020845">
    <property type="entry name" value="AMP-binding_CS"/>
</dbReference>